<sequence length="134" mass="14939">MVVGVESSRSLDFARREAIVTERGSPREGGGGGRPCRLQNPKGKIVACNLRGERDAILYPGSGSRRERRGAADFRSESQDPFAGIQKWNPPGCRRLWNPSWDGAYQGDCRRNQTVAARVRESVSGRLRRKVRRG</sequence>
<evidence type="ECO:0000313" key="3">
    <source>
        <dbReference type="Proteomes" id="UP000053342"/>
    </source>
</evidence>
<protein>
    <submittedName>
        <fullName evidence="2">Uncharacterized protein</fullName>
    </submittedName>
</protein>
<keyword evidence="3" id="KW-1185">Reference proteome</keyword>
<dbReference type="VEuPathDB" id="FungiDB:PV06_11062"/>
<evidence type="ECO:0000313" key="2">
    <source>
        <dbReference type="EMBL" id="KIW36776.1"/>
    </source>
</evidence>
<dbReference type="AlphaFoldDB" id="A0A0D2A8X3"/>
<gene>
    <name evidence="2" type="ORF">PV06_11062</name>
</gene>
<dbReference type="Proteomes" id="UP000053342">
    <property type="component" value="Unassembled WGS sequence"/>
</dbReference>
<feature type="region of interest" description="Disordered" evidence="1">
    <location>
        <begin position="15"/>
        <end position="38"/>
    </location>
</feature>
<feature type="compositionally biased region" description="Basic and acidic residues" evidence="1">
    <location>
        <begin position="15"/>
        <end position="26"/>
    </location>
</feature>
<dbReference type="RefSeq" id="XP_016256992.1">
    <property type="nucleotide sequence ID" value="XM_016412679.1"/>
</dbReference>
<evidence type="ECO:0000256" key="1">
    <source>
        <dbReference type="SAM" id="MobiDB-lite"/>
    </source>
</evidence>
<dbReference type="EMBL" id="KN847349">
    <property type="protein sequence ID" value="KIW36776.1"/>
    <property type="molecule type" value="Genomic_DNA"/>
</dbReference>
<feature type="compositionally biased region" description="Basic and acidic residues" evidence="1">
    <location>
        <begin position="69"/>
        <end position="78"/>
    </location>
</feature>
<dbReference type="HOGENOM" id="CLU_1896213_0_0_1"/>
<organism evidence="2 3">
    <name type="scientific">Exophiala oligosperma</name>
    <dbReference type="NCBI Taxonomy" id="215243"/>
    <lineage>
        <taxon>Eukaryota</taxon>
        <taxon>Fungi</taxon>
        <taxon>Dikarya</taxon>
        <taxon>Ascomycota</taxon>
        <taxon>Pezizomycotina</taxon>
        <taxon>Eurotiomycetes</taxon>
        <taxon>Chaetothyriomycetidae</taxon>
        <taxon>Chaetothyriales</taxon>
        <taxon>Herpotrichiellaceae</taxon>
        <taxon>Exophiala</taxon>
    </lineage>
</organism>
<feature type="region of interest" description="Disordered" evidence="1">
    <location>
        <begin position="59"/>
        <end position="85"/>
    </location>
</feature>
<name>A0A0D2A8X3_9EURO</name>
<proteinExistence type="predicted"/>
<reference evidence="2 3" key="1">
    <citation type="submission" date="2015-01" db="EMBL/GenBank/DDBJ databases">
        <title>The Genome Sequence of Exophiala oligosperma CBS72588.</title>
        <authorList>
            <consortium name="The Broad Institute Genomics Platform"/>
            <person name="Cuomo C."/>
            <person name="de Hoog S."/>
            <person name="Gorbushina A."/>
            <person name="Stielow B."/>
            <person name="Teixiera M."/>
            <person name="Abouelleil A."/>
            <person name="Chapman S.B."/>
            <person name="Priest M."/>
            <person name="Young S.K."/>
            <person name="Wortman J."/>
            <person name="Nusbaum C."/>
            <person name="Birren B."/>
        </authorList>
    </citation>
    <scope>NUCLEOTIDE SEQUENCE [LARGE SCALE GENOMIC DNA]</scope>
    <source>
        <strain evidence="2 3">CBS 72588</strain>
    </source>
</reference>
<dbReference type="GeneID" id="27363136"/>
<accession>A0A0D2A8X3</accession>